<proteinExistence type="predicted"/>
<dbReference type="PANTHER" id="PTHR21075">
    <property type="entry name" value="ANAEROBIC RIBONUCLEOSIDE-TRIPHOSPHATE REDUCTASE"/>
    <property type="match status" value="1"/>
</dbReference>
<dbReference type="InterPro" id="IPR012833">
    <property type="entry name" value="NrdD"/>
</dbReference>
<dbReference type="PROSITE" id="PS50819">
    <property type="entry name" value="INTEIN_ENDONUCLEASE"/>
    <property type="match status" value="1"/>
</dbReference>
<evidence type="ECO:0000259" key="1">
    <source>
        <dbReference type="PROSITE" id="PS50819"/>
    </source>
</evidence>
<dbReference type="InterPro" id="IPR004042">
    <property type="entry name" value="Intein_endonuc_central"/>
</dbReference>
<dbReference type="CDD" id="cd00081">
    <property type="entry name" value="Hint"/>
    <property type="match status" value="1"/>
</dbReference>
<name>A0A7C4D6Q1_STAMA</name>
<protein>
    <submittedName>
        <fullName evidence="2">Anaerobic ribonucleoside triphosphate reductase</fullName>
        <ecNumber evidence="2">1.17.4.2</ecNumber>
    </submittedName>
</protein>
<reference evidence="2" key="1">
    <citation type="journal article" date="2020" name="mSystems">
        <title>Genome- and Community-Level Interaction Insights into Carbon Utilization and Element Cycling Functions of Hydrothermarchaeota in Hydrothermal Sediment.</title>
        <authorList>
            <person name="Zhou Z."/>
            <person name="Liu Y."/>
            <person name="Xu W."/>
            <person name="Pan J."/>
            <person name="Luo Z.H."/>
            <person name="Li M."/>
        </authorList>
    </citation>
    <scope>NUCLEOTIDE SEQUENCE [LARGE SCALE GENOMIC DNA]</scope>
    <source>
        <strain evidence="2">SpSt-642</strain>
    </source>
</reference>
<dbReference type="EMBL" id="DTBJ01000016">
    <property type="protein sequence ID" value="HGM58355.1"/>
    <property type="molecule type" value="Genomic_DNA"/>
</dbReference>
<keyword evidence="2" id="KW-0560">Oxidoreductase</keyword>
<dbReference type="InterPro" id="IPR006141">
    <property type="entry name" value="Intein_N"/>
</dbReference>
<dbReference type="GO" id="GO:0009265">
    <property type="term" value="P:2'-deoxyribonucleotide biosynthetic process"/>
    <property type="evidence" value="ECO:0007669"/>
    <property type="project" value="TreeGrafter"/>
</dbReference>
<dbReference type="PANTHER" id="PTHR21075:SF0">
    <property type="entry name" value="ANAEROBIC RIBONUCLEOSIDE-TRIPHOSPHATE REDUCTASE"/>
    <property type="match status" value="1"/>
</dbReference>
<dbReference type="SUPFAM" id="SSF51294">
    <property type="entry name" value="Hedgehog/intein (Hint) domain"/>
    <property type="match status" value="1"/>
</dbReference>
<gene>
    <name evidence="2" type="ORF">ENU14_02050</name>
</gene>
<dbReference type="InterPro" id="IPR036844">
    <property type="entry name" value="Hint_dom_sf"/>
</dbReference>
<dbReference type="GO" id="GO:0004748">
    <property type="term" value="F:ribonucleoside-diphosphate reductase activity, thioredoxin disulfide as acceptor"/>
    <property type="evidence" value="ECO:0007669"/>
    <property type="project" value="TreeGrafter"/>
</dbReference>
<comment type="caution">
    <text evidence="2">The sequence shown here is derived from an EMBL/GenBank/DDBJ whole genome shotgun (WGS) entry which is preliminary data.</text>
</comment>
<dbReference type="GO" id="GO:0008998">
    <property type="term" value="F:ribonucleoside-triphosphate reductase (thioredoxin) activity"/>
    <property type="evidence" value="ECO:0007669"/>
    <property type="project" value="UniProtKB-EC"/>
</dbReference>
<dbReference type="NCBIfam" id="NF006358">
    <property type="entry name" value="PRK08579.1"/>
    <property type="match status" value="1"/>
</dbReference>
<dbReference type="EC" id="1.17.4.2" evidence="2"/>
<organism evidence="2">
    <name type="scientific">Staphylothermus marinus</name>
    <dbReference type="NCBI Taxonomy" id="2280"/>
    <lineage>
        <taxon>Archaea</taxon>
        <taxon>Thermoproteota</taxon>
        <taxon>Thermoprotei</taxon>
        <taxon>Desulfurococcales</taxon>
        <taxon>Desulfurococcaceae</taxon>
        <taxon>Staphylothermus</taxon>
    </lineage>
</organism>
<dbReference type="AlphaFoldDB" id="A0A7C4D6Q1"/>
<dbReference type="GO" id="GO:0016539">
    <property type="term" value="P:intein-mediated protein splicing"/>
    <property type="evidence" value="ECO:0007669"/>
    <property type="project" value="InterPro"/>
</dbReference>
<dbReference type="GO" id="GO:0006260">
    <property type="term" value="P:DNA replication"/>
    <property type="evidence" value="ECO:0007669"/>
    <property type="project" value="InterPro"/>
</dbReference>
<dbReference type="Gene3D" id="3.20.70.20">
    <property type="match status" value="2"/>
</dbReference>
<dbReference type="GO" id="GO:0031250">
    <property type="term" value="C:anaerobic ribonucleoside-triphosphate reductase complex"/>
    <property type="evidence" value="ECO:0007669"/>
    <property type="project" value="TreeGrafter"/>
</dbReference>
<accession>A0A7C4D6Q1</accession>
<sequence>MEEYSVKDPIEKYCQWNSIDVNENANKYLGPSGYFSFLLEDYMKELVNLLPKSVLKMHLNGYVYVHKLPYSLYIPYCTGHSISRLLKLGLKTPTISSKPARHFDTFVDHLANYLITLQHYFTGAQAVSTVEWYAGPFIKRDGLTIRGIKQNVQRLLFNLNYPTRIGMQCLSQDTRILTPTGWKSYKDLKIGDLIYTFNIKSKKIEIKPVKQIAIYHYKGKMYNLKSKNQDQLISPNHRVVWLSIDNYEVVRFNPIEELLKINSPIPIPTPAYADNSSENYSISDDVVKLVAWFLSQGSIERVKQENTEYERIVLMQPSDHQLNDPSEIIELLSKLGFKYSIDNNPGLRNVRKLRLDQESSNKFFELIKTKEGELPVWLYRLSRRQARLFIDTYIKGNGLIEFRRGRVRRRRLFTTKPEIKDILTAIGILAGFNVLIREIVMDPSSKKKLYTITLTENKYEYIQEISEVDYEGIIWSVNTDNETVIAERRGCVFITGNTPFTNFTIVMNAPRKTIETNRAIYSGEEVETLVSYENEAKMFLKALSELYFEGDSIGQPFTFPIPTIMTTASWIWEDPEIHDIIFKTTAVRGSFYWLNTRIVDPDSSFAMCCRLAINRNDLVYTSNNVYTLRKDFNEAREEFTKIIERQRFGGLWAVPDVTGSVNVTTINLPRLVLEARGCDDKFWELYDNVLEIVRISEEWFRERYLMLMSRYPGMYSMIKWYLSEFPNTHFNTIGLIGLPEAAAIYLQNPVLWKEGSRRDWMRAVSIMDKMIEYAVWKAREWMVETGIPWNVEEVPGESAAAKLAIIDSKIFPELLSYFDNPDNPIYSSSIAPYYGSLDLSDRIEIESMLQKKFTGGVMMHIFLDQEPDPEALAKLTKKLVETDLVYWSYTPAITHCNTCGKTFTGLYTECPVCKSNNVDVWSRIVGYYRPVRNWNPYRRREFWSRKHYKSI</sequence>
<dbReference type="PROSITE" id="PS50817">
    <property type="entry name" value="INTEIN_N_TER"/>
    <property type="match status" value="1"/>
</dbReference>
<dbReference type="GO" id="GO:0004519">
    <property type="term" value="F:endonuclease activity"/>
    <property type="evidence" value="ECO:0007669"/>
    <property type="project" value="InterPro"/>
</dbReference>
<feature type="domain" description="DOD-type homing endonuclease" evidence="1">
    <location>
        <begin position="289"/>
        <end position="428"/>
    </location>
</feature>
<evidence type="ECO:0000313" key="2">
    <source>
        <dbReference type="EMBL" id="HGM58355.1"/>
    </source>
</evidence>
<dbReference type="SUPFAM" id="SSF51998">
    <property type="entry name" value="PFL-like glycyl radical enzymes"/>
    <property type="match status" value="2"/>
</dbReference>
<dbReference type="Pfam" id="PF13597">
    <property type="entry name" value="NRDD"/>
    <property type="match status" value="2"/>
</dbReference>